<keyword evidence="3" id="KW-1185">Reference proteome</keyword>
<gene>
    <name evidence="2" type="ORF">OH76DRAFT_779661</name>
</gene>
<evidence type="ECO:0000256" key="1">
    <source>
        <dbReference type="SAM" id="MobiDB-lite"/>
    </source>
</evidence>
<name>A0A371D4G7_9APHY</name>
<feature type="region of interest" description="Disordered" evidence="1">
    <location>
        <begin position="72"/>
        <end position="129"/>
    </location>
</feature>
<protein>
    <submittedName>
        <fullName evidence="2">Uncharacterized protein</fullName>
    </submittedName>
</protein>
<dbReference type="AlphaFoldDB" id="A0A371D4G7"/>
<evidence type="ECO:0000313" key="2">
    <source>
        <dbReference type="EMBL" id="RDX47425.1"/>
    </source>
</evidence>
<organism evidence="2 3">
    <name type="scientific">Lentinus brumalis</name>
    <dbReference type="NCBI Taxonomy" id="2498619"/>
    <lineage>
        <taxon>Eukaryota</taxon>
        <taxon>Fungi</taxon>
        <taxon>Dikarya</taxon>
        <taxon>Basidiomycota</taxon>
        <taxon>Agaricomycotina</taxon>
        <taxon>Agaricomycetes</taxon>
        <taxon>Polyporales</taxon>
        <taxon>Polyporaceae</taxon>
        <taxon>Lentinus</taxon>
    </lineage>
</organism>
<proteinExistence type="predicted"/>
<feature type="region of interest" description="Disordered" evidence="1">
    <location>
        <begin position="29"/>
        <end position="55"/>
    </location>
</feature>
<evidence type="ECO:0000313" key="3">
    <source>
        <dbReference type="Proteomes" id="UP000256964"/>
    </source>
</evidence>
<accession>A0A371D4G7</accession>
<feature type="compositionally biased region" description="Polar residues" evidence="1">
    <location>
        <begin position="80"/>
        <end position="95"/>
    </location>
</feature>
<sequence>MLLVVETPIASANDIQQLRALGMASRARHSRFTDLERKTSSTSTAGAPTSGQAFAGFSEESGSLIGNITATDVAPDEFTPPTNRPSLRPTDSLSHATPEHAVRKPSASATSTAPFRIHAGRSYKRPTPVATHGMPWAAHAARMLSVGCRMQITPERVMQFQEELEDIDNASLIQLEPQHDVYQSANGQSCRGK</sequence>
<reference evidence="2 3" key="1">
    <citation type="journal article" date="2018" name="Biotechnol. Biofuels">
        <title>Integrative visual omics of the white-rot fungus Polyporus brumalis exposes the biotechnological potential of its oxidative enzymes for delignifying raw plant biomass.</title>
        <authorList>
            <person name="Miyauchi S."/>
            <person name="Rancon A."/>
            <person name="Drula E."/>
            <person name="Hage H."/>
            <person name="Chaduli D."/>
            <person name="Favel A."/>
            <person name="Grisel S."/>
            <person name="Henrissat B."/>
            <person name="Herpoel-Gimbert I."/>
            <person name="Ruiz-Duenas F.J."/>
            <person name="Chevret D."/>
            <person name="Hainaut M."/>
            <person name="Lin J."/>
            <person name="Wang M."/>
            <person name="Pangilinan J."/>
            <person name="Lipzen A."/>
            <person name="Lesage-Meessen L."/>
            <person name="Navarro D."/>
            <person name="Riley R."/>
            <person name="Grigoriev I.V."/>
            <person name="Zhou S."/>
            <person name="Raouche S."/>
            <person name="Rosso M.N."/>
        </authorList>
    </citation>
    <scope>NUCLEOTIDE SEQUENCE [LARGE SCALE GENOMIC DNA]</scope>
    <source>
        <strain evidence="2 3">BRFM 1820</strain>
    </source>
</reference>
<dbReference type="Proteomes" id="UP000256964">
    <property type="component" value="Unassembled WGS sequence"/>
</dbReference>
<dbReference type="EMBL" id="KZ857419">
    <property type="protein sequence ID" value="RDX47425.1"/>
    <property type="molecule type" value="Genomic_DNA"/>
</dbReference>
<feature type="compositionally biased region" description="Low complexity" evidence="1">
    <location>
        <begin position="40"/>
        <end position="51"/>
    </location>
</feature>